<sequence length="92" mass="10236">MILQDPIFDLGEKEYAVVLPALVIYCLLTSIGLFTVSIFIASLIETRDVLKEYPFFIIVWQVALSNALNLVAQATCIIPCTFLDARDGELLV</sequence>
<evidence type="ECO:0000313" key="3">
    <source>
        <dbReference type="Proteomes" id="UP000270094"/>
    </source>
</evidence>
<reference evidence="2 3" key="1">
    <citation type="submission" date="2018-11" db="EMBL/GenBank/DDBJ databases">
        <authorList>
            <consortium name="Pathogen Informatics"/>
        </authorList>
    </citation>
    <scope>NUCLEOTIDE SEQUENCE [LARGE SCALE GENOMIC DNA]</scope>
</reference>
<keyword evidence="1" id="KW-0472">Membrane</keyword>
<evidence type="ECO:0008006" key="4">
    <source>
        <dbReference type="Google" id="ProtNLM"/>
    </source>
</evidence>
<name>A0A3P7I7U5_STRVU</name>
<evidence type="ECO:0000256" key="1">
    <source>
        <dbReference type="SAM" id="Phobius"/>
    </source>
</evidence>
<dbReference type="AlphaFoldDB" id="A0A3P7I7U5"/>
<keyword evidence="1" id="KW-0812">Transmembrane</keyword>
<protein>
    <recommendedName>
        <fullName evidence="4">G-protein coupled receptors family 1 profile domain-containing protein</fullName>
    </recommendedName>
</protein>
<dbReference type="EMBL" id="UYYB01012105">
    <property type="protein sequence ID" value="VDM69401.1"/>
    <property type="molecule type" value="Genomic_DNA"/>
</dbReference>
<dbReference type="Proteomes" id="UP000270094">
    <property type="component" value="Unassembled WGS sequence"/>
</dbReference>
<accession>A0A3P7I7U5</accession>
<keyword evidence="1" id="KW-1133">Transmembrane helix</keyword>
<evidence type="ECO:0000313" key="2">
    <source>
        <dbReference type="EMBL" id="VDM69401.1"/>
    </source>
</evidence>
<dbReference type="OrthoDB" id="5868068at2759"/>
<feature type="transmembrane region" description="Helical" evidence="1">
    <location>
        <begin position="53"/>
        <end position="72"/>
    </location>
</feature>
<keyword evidence="3" id="KW-1185">Reference proteome</keyword>
<organism evidence="2 3">
    <name type="scientific">Strongylus vulgaris</name>
    <name type="common">Blood worm</name>
    <dbReference type="NCBI Taxonomy" id="40348"/>
    <lineage>
        <taxon>Eukaryota</taxon>
        <taxon>Metazoa</taxon>
        <taxon>Ecdysozoa</taxon>
        <taxon>Nematoda</taxon>
        <taxon>Chromadorea</taxon>
        <taxon>Rhabditida</taxon>
        <taxon>Rhabditina</taxon>
        <taxon>Rhabditomorpha</taxon>
        <taxon>Strongyloidea</taxon>
        <taxon>Strongylidae</taxon>
        <taxon>Strongylus</taxon>
    </lineage>
</organism>
<gene>
    <name evidence="2" type="ORF">SVUK_LOCUS4399</name>
</gene>
<feature type="transmembrane region" description="Helical" evidence="1">
    <location>
        <begin position="15"/>
        <end position="41"/>
    </location>
</feature>
<proteinExistence type="predicted"/>